<dbReference type="PANTHER" id="PTHR47165:SF4">
    <property type="entry name" value="OS03G0429900 PROTEIN"/>
    <property type="match status" value="1"/>
</dbReference>
<keyword evidence="2" id="KW-0479">Metal-binding</keyword>
<dbReference type="GO" id="GO:0003677">
    <property type="term" value="F:DNA binding"/>
    <property type="evidence" value="ECO:0007669"/>
    <property type="project" value="UniProtKB-KW"/>
</dbReference>
<comment type="caution">
    <text evidence="8">The sequence shown here is derived from an EMBL/GenBank/DDBJ whole genome shotgun (WGS) entry which is preliminary data.</text>
</comment>
<protein>
    <recommendedName>
        <fullName evidence="7">Replication factor A C-terminal domain-containing protein</fullName>
    </recommendedName>
</protein>
<accession>A0A8X7P3M7</accession>
<evidence type="ECO:0000259" key="7">
    <source>
        <dbReference type="Pfam" id="PF08646"/>
    </source>
</evidence>
<name>A0A8X7P3M7_BRACI</name>
<gene>
    <name evidence="8" type="ORF">Bca52824_093613</name>
</gene>
<feature type="domain" description="Replication factor A C-terminal" evidence="7">
    <location>
        <begin position="130"/>
        <end position="254"/>
    </location>
</feature>
<keyword evidence="5" id="KW-0238">DNA-binding</keyword>
<evidence type="ECO:0000256" key="2">
    <source>
        <dbReference type="ARBA" id="ARBA00022723"/>
    </source>
</evidence>
<dbReference type="Proteomes" id="UP000886595">
    <property type="component" value="Unassembled WGS sequence"/>
</dbReference>
<dbReference type="InterPro" id="IPR047192">
    <property type="entry name" value="Euk_RPA1_DBD_C"/>
</dbReference>
<reference evidence="8 9" key="1">
    <citation type="submission" date="2020-02" db="EMBL/GenBank/DDBJ databases">
        <authorList>
            <person name="Ma Q."/>
            <person name="Huang Y."/>
            <person name="Song X."/>
            <person name="Pei D."/>
        </authorList>
    </citation>
    <scope>NUCLEOTIDE SEQUENCE [LARGE SCALE GENOMIC DNA]</scope>
    <source>
        <strain evidence="8">Sxm20200214</strain>
        <tissue evidence="8">Leaf</tissue>
    </source>
</reference>
<dbReference type="PANTHER" id="PTHR47165">
    <property type="entry name" value="OS03G0429900 PROTEIN"/>
    <property type="match status" value="1"/>
</dbReference>
<evidence type="ECO:0000256" key="3">
    <source>
        <dbReference type="ARBA" id="ARBA00022771"/>
    </source>
</evidence>
<keyword evidence="9" id="KW-1185">Reference proteome</keyword>
<dbReference type="Gene3D" id="2.40.50.140">
    <property type="entry name" value="Nucleic acid-binding proteins"/>
    <property type="match status" value="1"/>
</dbReference>
<comment type="similarity">
    <text evidence="1">Belongs to the replication factor A protein 1 family.</text>
</comment>
<feature type="region of interest" description="Disordered" evidence="6">
    <location>
        <begin position="272"/>
        <end position="293"/>
    </location>
</feature>
<proteinExistence type="inferred from homology"/>
<evidence type="ECO:0000256" key="6">
    <source>
        <dbReference type="SAM" id="MobiDB-lite"/>
    </source>
</evidence>
<keyword evidence="4" id="KW-0862">Zinc</keyword>
<keyword evidence="3" id="KW-0863">Zinc-finger</keyword>
<dbReference type="InterPro" id="IPR012340">
    <property type="entry name" value="NA-bd_OB-fold"/>
</dbReference>
<organism evidence="8 9">
    <name type="scientific">Brassica carinata</name>
    <name type="common">Ethiopian mustard</name>
    <name type="synonym">Abyssinian cabbage</name>
    <dbReference type="NCBI Taxonomy" id="52824"/>
    <lineage>
        <taxon>Eukaryota</taxon>
        <taxon>Viridiplantae</taxon>
        <taxon>Streptophyta</taxon>
        <taxon>Embryophyta</taxon>
        <taxon>Tracheophyta</taxon>
        <taxon>Spermatophyta</taxon>
        <taxon>Magnoliopsida</taxon>
        <taxon>eudicotyledons</taxon>
        <taxon>Gunneridae</taxon>
        <taxon>Pentapetalae</taxon>
        <taxon>rosids</taxon>
        <taxon>malvids</taxon>
        <taxon>Brassicales</taxon>
        <taxon>Brassicaceae</taxon>
        <taxon>Brassiceae</taxon>
        <taxon>Brassica</taxon>
    </lineage>
</organism>
<dbReference type="GO" id="GO:0008270">
    <property type="term" value="F:zinc ion binding"/>
    <property type="evidence" value="ECO:0007669"/>
    <property type="project" value="UniProtKB-KW"/>
</dbReference>
<evidence type="ECO:0000256" key="4">
    <source>
        <dbReference type="ARBA" id="ARBA00022833"/>
    </source>
</evidence>
<dbReference type="Pfam" id="PF08646">
    <property type="entry name" value="Rep_fac-A_C"/>
    <property type="match status" value="1"/>
</dbReference>
<evidence type="ECO:0000256" key="1">
    <source>
        <dbReference type="ARBA" id="ARBA00005690"/>
    </source>
</evidence>
<evidence type="ECO:0000313" key="9">
    <source>
        <dbReference type="Proteomes" id="UP000886595"/>
    </source>
</evidence>
<dbReference type="AlphaFoldDB" id="A0A8X7P3M7"/>
<evidence type="ECO:0000313" key="8">
    <source>
        <dbReference type="EMBL" id="KAG2244526.1"/>
    </source>
</evidence>
<dbReference type="EMBL" id="JAAMPC010000078">
    <property type="protein sequence ID" value="KAG2244526.1"/>
    <property type="molecule type" value="Genomic_DNA"/>
</dbReference>
<evidence type="ECO:0000256" key="5">
    <source>
        <dbReference type="ARBA" id="ARBA00023125"/>
    </source>
</evidence>
<dbReference type="OrthoDB" id="1112641at2759"/>
<sequence>MSGSGVVESSWASICSGHPGNMMPATVKPACDSQASSESGCDLIGEITPVKSTVPDPPQNMNRVMATVKMDNDMSVTISLFDSQAVNIHKQLDIMRVDPRGVVATSVNPKMVGAYVRNSGVTTMKEIDFICTGRVTGVKMDKGWCYVSCSHCAKKLQRTVASFTCLSCNNTNAVGVLRYRVEMSVADETGEALFVCFDEVLTKLHNIRAYEADHLLAGDSVNPEETHAPPFVTDMEGKTCTFQVRMSSYNFTANHQTFTISRILSERECEPQPAFVDDGGEDDNGDDNSGGISVAAKVKAGGISQAEGASDKMKKACKA</sequence>
<dbReference type="CDD" id="cd04476">
    <property type="entry name" value="RPA1_DBD_C"/>
    <property type="match status" value="1"/>
</dbReference>
<dbReference type="InterPro" id="IPR013955">
    <property type="entry name" value="Rep_factor-A_C"/>
</dbReference>
<dbReference type="SUPFAM" id="SSF50249">
    <property type="entry name" value="Nucleic acid-binding proteins"/>
    <property type="match status" value="1"/>
</dbReference>